<dbReference type="CDD" id="cd09917">
    <property type="entry name" value="F-box_SF"/>
    <property type="match status" value="1"/>
</dbReference>
<evidence type="ECO:0000256" key="3">
    <source>
        <dbReference type="ARBA" id="ARBA00022801"/>
    </source>
</evidence>
<accession>A0ABR1D3G3</accession>
<dbReference type="InterPro" id="IPR048333">
    <property type="entry name" value="HA2_WH"/>
</dbReference>
<dbReference type="InterPro" id="IPR011709">
    <property type="entry name" value="DEAD-box_helicase_OB_fold"/>
</dbReference>
<feature type="domain" description="F-box" evidence="9">
    <location>
        <begin position="1193"/>
        <end position="1244"/>
    </location>
</feature>
<keyword evidence="4" id="KW-0347">Helicase</keyword>
<dbReference type="InterPro" id="IPR036047">
    <property type="entry name" value="F-box-like_dom_sf"/>
</dbReference>
<evidence type="ECO:0000256" key="2">
    <source>
        <dbReference type="ARBA" id="ARBA00022741"/>
    </source>
</evidence>
<dbReference type="PROSITE" id="PS00690">
    <property type="entry name" value="DEAH_ATP_HELICASE"/>
    <property type="match status" value="1"/>
</dbReference>
<proteinExistence type="inferred from homology"/>
<dbReference type="EMBL" id="JAVFWL010000003">
    <property type="protein sequence ID" value="KAK6744300.1"/>
    <property type="molecule type" value="Genomic_DNA"/>
</dbReference>
<feature type="region of interest" description="Disordered" evidence="8">
    <location>
        <begin position="399"/>
        <end position="421"/>
    </location>
</feature>
<comment type="similarity">
    <text evidence="6">Belongs to the DEAD box helicase family. DEAH subfamily. PRP16 sub-subfamily.</text>
</comment>
<dbReference type="InterPro" id="IPR001650">
    <property type="entry name" value="Helicase_C-like"/>
</dbReference>
<dbReference type="SUPFAM" id="SSF52540">
    <property type="entry name" value="P-loop containing nucleoside triphosphate hydrolases"/>
    <property type="match status" value="1"/>
</dbReference>
<feature type="domain" description="Helicase C-terminal" evidence="11">
    <location>
        <begin position="642"/>
        <end position="825"/>
    </location>
</feature>
<dbReference type="InterPro" id="IPR014001">
    <property type="entry name" value="Helicase_ATP-bd"/>
</dbReference>
<reference evidence="12 13" key="1">
    <citation type="submission" date="2023-08" db="EMBL/GenBank/DDBJ databases">
        <title>A Necator americanus chromosomal reference genome.</title>
        <authorList>
            <person name="Ilik V."/>
            <person name="Petrzelkova K.J."/>
            <person name="Pardy F."/>
            <person name="Fuh T."/>
            <person name="Niatou-Singa F.S."/>
            <person name="Gouil Q."/>
            <person name="Baker L."/>
            <person name="Ritchie M.E."/>
            <person name="Jex A.R."/>
            <person name="Gazzola D."/>
            <person name="Li H."/>
            <person name="Toshio Fujiwara R."/>
            <person name="Zhan B."/>
            <person name="Aroian R.V."/>
            <person name="Pafco B."/>
            <person name="Schwarz E.M."/>
        </authorList>
    </citation>
    <scope>NUCLEOTIDE SEQUENCE [LARGE SCALE GENOMIC DNA]</scope>
    <source>
        <strain evidence="12 13">Aroian</strain>
        <tissue evidence="12">Whole animal</tissue>
    </source>
</reference>
<evidence type="ECO:0000313" key="12">
    <source>
        <dbReference type="EMBL" id="KAK6744300.1"/>
    </source>
</evidence>
<organism evidence="12 13">
    <name type="scientific">Necator americanus</name>
    <name type="common">Human hookworm</name>
    <dbReference type="NCBI Taxonomy" id="51031"/>
    <lineage>
        <taxon>Eukaryota</taxon>
        <taxon>Metazoa</taxon>
        <taxon>Ecdysozoa</taxon>
        <taxon>Nematoda</taxon>
        <taxon>Chromadorea</taxon>
        <taxon>Rhabditida</taxon>
        <taxon>Rhabditina</taxon>
        <taxon>Rhabditomorpha</taxon>
        <taxon>Strongyloidea</taxon>
        <taxon>Ancylostomatidae</taxon>
        <taxon>Bunostominae</taxon>
        <taxon>Necator</taxon>
    </lineage>
</organism>
<dbReference type="Gene3D" id="3.80.10.10">
    <property type="entry name" value="Ribonuclease Inhibitor"/>
    <property type="match status" value="1"/>
</dbReference>
<dbReference type="InterPro" id="IPR032675">
    <property type="entry name" value="LRR_dom_sf"/>
</dbReference>
<keyword evidence="7" id="KW-0175">Coiled coil</keyword>
<evidence type="ECO:0000256" key="6">
    <source>
        <dbReference type="ARBA" id="ARBA00038040"/>
    </source>
</evidence>
<dbReference type="SUPFAM" id="SSF81383">
    <property type="entry name" value="F-box domain"/>
    <property type="match status" value="1"/>
</dbReference>
<dbReference type="InterPro" id="IPR001810">
    <property type="entry name" value="F-box_dom"/>
</dbReference>
<dbReference type="Pfam" id="PF00270">
    <property type="entry name" value="DEAD"/>
    <property type="match status" value="1"/>
</dbReference>
<evidence type="ECO:0000256" key="7">
    <source>
        <dbReference type="SAM" id="Coils"/>
    </source>
</evidence>
<dbReference type="InterPro" id="IPR002464">
    <property type="entry name" value="DNA/RNA_helicase_DEAH_CS"/>
</dbReference>
<dbReference type="PROSITE" id="PS50181">
    <property type="entry name" value="FBOX"/>
    <property type="match status" value="1"/>
</dbReference>
<feature type="compositionally biased region" description="Basic and acidic residues" evidence="8">
    <location>
        <begin position="24"/>
        <end position="37"/>
    </location>
</feature>
<dbReference type="SUPFAM" id="SSF52047">
    <property type="entry name" value="RNI-like"/>
    <property type="match status" value="1"/>
</dbReference>
<keyword evidence="3" id="KW-0378">Hydrolase</keyword>
<evidence type="ECO:0000259" key="9">
    <source>
        <dbReference type="PROSITE" id="PS50181"/>
    </source>
</evidence>
<dbReference type="Pfam" id="PF04408">
    <property type="entry name" value="WHD_HA2"/>
    <property type="match status" value="1"/>
</dbReference>
<feature type="compositionally biased region" description="Basic and acidic residues" evidence="8">
    <location>
        <begin position="192"/>
        <end position="213"/>
    </location>
</feature>
<dbReference type="PANTHER" id="PTHR18934">
    <property type="entry name" value="ATP-DEPENDENT RNA HELICASE"/>
    <property type="match status" value="1"/>
</dbReference>
<evidence type="ECO:0000259" key="11">
    <source>
        <dbReference type="PROSITE" id="PS51194"/>
    </source>
</evidence>
<comment type="caution">
    <text evidence="12">The sequence shown here is derived from an EMBL/GenBank/DDBJ whole genome shotgun (WGS) entry which is preliminary data.</text>
</comment>
<dbReference type="InterPro" id="IPR027417">
    <property type="entry name" value="P-loop_NTPase"/>
</dbReference>
<feature type="domain" description="Helicase ATP-binding" evidence="10">
    <location>
        <begin position="464"/>
        <end position="627"/>
    </location>
</feature>
<keyword evidence="5" id="KW-0067">ATP-binding</keyword>
<evidence type="ECO:0000259" key="10">
    <source>
        <dbReference type="PROSITE" id="PS51192"/>
    </source>
</evidence>
<evidence type="ECO:0000256" key="4">
    <source>
        <dbReference type="ARBA" id="ARBA00022806"/>
    </source>
</evidence>
<evidence type="ECO:0000313" key="13">
    <source>
        <dbReference type="Proteomes" id="UP001303046"/>
    </source>
</evidence>
<dbReference type="Pfam" id="PF00646">
    <property type="entry name" value="F-box"/>
    <property type="match status" value="1"/>
</dbReference>
<dbReference type="SMART" id="SM00490">
    <property type="entry name" value="HELICc"/>
    <property type="match status" value="1"/>
</dbReference>
<name>A0ABR1D3G3_NECAM</name>
<feature type="compositionally biased region" description="Basic and acidic residues" evidence="8">
    <location>
        <begin position="78"/>
        <end position="140"/>
    </location>
</feature>
<keyword evidence="13" id="KW-1185">Reference proteome</keyword>
<dbReference type="Gene3D" id="1.20.120.1080">
    <property type="match status" value="1"/>
</dbReference>
<evidence type="ECO:0000256" key="8">
    <source>
        <dbReference type="SAM" id="MobiDB-lite"/>
    </source>
</evidence>
<dbReference type="Proteomes" id="UP001303046">
    <property type="component" value="Unassembled WGS sequence"/>
</dbReference>
<dbReference type="Pfam" id="PF21010">
    <property type="entry name" value="HA2_C"/>
    <property type="match status" value="1"/>
</dbReference>
<dbReference type="InterPro" id="IPR011545">
    <property type="entry name" value="DEAD/DEAH_box_helicase_dom"/>
</dbReference>
<dbReference type="PANTHER" id="PTHR18934:SF91">
    <property type="entry name" value="PRE-MRNA-SPLICING FACTOR ATP-DEPENDENT RNA HELICASE PRP16"/>
    <property type="match status" value="1"/>
</dbReference>
<keyword evidence="2" id="KW-0547">Nucleotide-binding</keyword>
<feature type="compositionally biased region" description="Basic and acidic residues" evidence="8">
    <location>
        <begin position="44"/>
        <end position="60"/>
    </location>
</feature>
<feature type="compositionally biased region" description="Low complexity" evidence="8">
    <location>
        <begin position="169"/>
        <end position="178"/>
    </location>
</feature>
<dbReference type="Gene3D" id="3.40.50.300">
    <property type="entry name" value="P-loop containing nucleotide triphosphate hydrolases"/>
    <property type="match status" value="2"/>
</dbReference>
<feature type="coiled-coil region" evidence="7">
    <location>
        <begin position="1085"/>
        <end position="1119"/>
    </location>
</feature>
<gene>
    <name evidence="12" type="primary">Necator_chrIII.g11934</name>
    <name evidence="12" type="ORF">RB195_011168</name>
</gene>
<dbReference type="PROSITE" id="PS51192">
    <property type="entry name" value="HELICASE_ATP_BIND_1"/>
    <property type="match status" value="1"/>
</dbReference>
<dbReference type="SMART" id="SM00487">
    <property type="entry name" value="DEXDc"/>
    <property type="match status" value="1"/>
</dbReference>
<dbReference type="InterPro" id="IPR007502">
    <property type="entry name" value="Helicase-assoc_dom"/>
</dbReference>
<sequence length="1487" mass="169077">MSEEAIDRLEGRIDTFGGLVIRKQKSDTDKKSREESRSILGLDKLARAKKEEHSRKRGDETPGAGVTDSVRRGIQKFQSEKYKDERRGLAADSRKRDRDRDRDRERSSRDDQRDTRNRKDDRRRSERRDRDEKRSRKDYETPNFKVPFTPSRYGWNDDDVPVQKSSWDTPSPRTVSSSRRGDSERSVSSIWRSERRHRDEDQRKKYERTEESVRSLKDEAFEPTFYDAAERAQWEAEQKIIDREWYDNDGVYDDEYNPFAKVSEEFVEKREKQWQEKTSGPRLTLKQQSIKRENELWENNRLHRSGVVALTDELSSVFEDETDENRVHLLVHNIVPPFLDGRIVFTRQSKPVIPVVDTTCDMAVAAARGSKVVRQFRESEERKKAQEKHWELAGSNLGNLMGVKQKPDETGDPEEEDNSNYKESHQFASHMSEKMDAVSDFALEKTIKQQREYLPVFACRQKMMTVVRENNVVIIVGETGSGKTTQLAQYLLEDGFGDTGIIGCTQPRRVAAMSVAKRVADEMGVELGQEVGYAIRFEDCTSEKTVIKYMTDGILLRECLGDGDLDQYSAIIMDEAHERSLNTDVLFGLLRDVVARRTDLRLIVTSATMDADKFANFFGGSCPTFTIPGRTFPVEIFHARAPVEDYVDAAVKQAITVHLGGMEGDILIFMPGQEDIEVTCELMKTRLGELDEAPPLAVLPIYSQLPSDLQAKIFQRAPGGMRKCIVATNIAETSLTVDGILFVIDPGFCKMKVYNPRIGMDALQIFPVSQASANQRSGRAGRTGPGQCFRLYTERQFKEEMLVSTVPEIQRTNLSNVVLLLKSLGVDDLLKFHFMDAPPQDNMLNSMYQLWTLGALDNTGRLTDLGRMMVEFPLDPTLSKMLIVSESMGCSEEVLTIVSMLSVPAIFFRPKGREDEADSKKEKFQVPESDHLTFLNVYLQWRQHKYSAKWCADNYIHAKAIKKVREVRAQLKEIMQEQKIKIISTGSDWDVIRKCICSAYFHNAGRLKGIGEYVNVRTGIPCFLHPTSALFGMGFMPDYVVYHELVMTAKEYMQCVTAVDAVWLAELGPMFYSVKESKTSRSEKRMESVRTAESMEEEMKEAQREMQRRKEESERAYKRPDSVRIADEYPAHHQTAQGGSKSERPWSVNIARIRNFIKRHADVKQISLRSADEKENTQVCGVPAAGVYSVVLRLRMELLPPELLQRICLFLQPTDRLSLSLVSSRIFAALGRLIPRPSTVRVQIGNCPATARVKGHDTSLALCQCDRHDTHSLLSMVLPLISSGATSLDLEDELARDRIRDYHVHELLTQSAGAPLTRLALSNCDLTNVKPWTMAQIAQFNKLQELVFDSCNFPVSESQLIRGMAPSFKTLSRLEISDNHQVTDKLARSVARCCPLLETFCVSGCPSVSALSALVLMEAAFLRVSQMLTMHVEKTGFDVNQLSRYISSPLFANRNEWKLTPTAVHLGYEKSAVLAEHIRAVCVLIYV</sequence>
<dbReference type="CDD" id="cd18791">
    <property type="entry name" value="SF2_C_RHA"/>
    <property type="match status" value="1"/>
</dbReference>
<protein>
    <recommendedName>
        <fullName evidence="1">RNA helicase</fullName>
        <ecNumber evidence="1">3.6.4.13</ecNumber>
    </recommendedName>
</protein>
<dbReference type="Pfam" id="PF00271">
    <property type="entry name" value="Helicase_C"/>
    <property type="match status" value="1"/>
</dbReference>
<feature type="region of interest" description="Disordered" evidence="8">
    <location>
        <begin position="17"/>
        <end position="213"/>
    </location>
</feature>
<dbReference type="Pfam" id="PF07717">
    <property type="entry name" value="OB_NTP_bind"/>
    <property type="match status" value="1"/>
</dbReference>
<evidence type="ECO:0000256" key="1">
    <source>
        <dbReference type="ARBA" id="ARBA00012552"/>
    </source>
</evidence>
<dbReference type="PROSITE" id="PS51194">
    <property type="entry name" value="HELICASE_CTER"/>
    <property type="match status" value="1"/>
</dbReference>
<evidence type="ECO:0000256" key="5">
    <source>
        <dbReference type="ARBA" id="ARBA00022840"/>
    </source>
</evidence>
<dbReference type="EC" id="3.6.4.13" evidence="1"/>
<dbReference type="SMART" id="SM00847">
    <property type="entry name" value="HA2"/>
    <property type="match status" value="1"/>
</dbReference>
<dbReference type="SMART" id="SM00256">
    <property type="entry name" value="FBOX"/>
    <property type="match status" value="1"/>
</dbReference>